<dbReference type="PANTHER" id="PTHR43046">
    <property type="entry name" value="GDP-MANNOSE MANNOSYL HYDROLASE"/>
    <property type="match status" value="1"/>
</dbReference>
<proteinExistence type="predicted"/>
<protein>
    <submittedName>
        <fullName evidence="4">NUDIX domain-containing protein</fullName>
    </submittedName>
</protein>
<dbReference type="Gene3D" id="3.90.79.10">
    <property type="entry name" value="Nucleoside Triphosphate Pyrophosphohydrolase"/>
    <property type="match status" value="1"/>
</dbReference>
<dbReference type="InterPro" id="IPR059176">
    <property type="entry name" value="UDP-X_N"/>
</dbReference>
<dbReference type="Gene3D" id="6.10.250.1120">
    <property type="match status" value="1"/>
</dbReference>
<dbReference type="PANTHER" id="PTHR43046:SF16">
    <property type="entry name" value="ADP-RIBOSE PYROPHOSPHATASE YJHB-RELATED"/>
    <property type="match status" value="1"/>
</dbReference>
<dbReference type="RefSeq" id="WP_116847966.1">
    <property type="nucleotide sequence ID" value="NZ_QTJU01000004.1"/>
</dbReference>
<evidence type="ECO:0000313" key="5">
    <source>
        <dbReference type="Proteomes" id="UP000261284"/>
    </source>
</evidence>
<evidence type="ECO:0000256" key="1">
    <source>
        <dbReference type="ARBA" id="ARBA00001946"/>
    </source>
</evidence>
<evidence type="ECO:0000259" key="3">
    <source>
        <dbReference type="PROSITE" id="PS51462"/>
    </source>
</evidence>
<dbReference type="OrthoDB" id="9804442at2"/>
<reference evidence="4 5" key="1">
    <citation type="submission" date="2018-08" db="EMBL/GenBank/DDBJ databases">
        <title>Chitinophagaceae sp. K23C18032701, a novel bacterium isolated from forest soil.</title>
        <authorList>
            <person name="Wang C."/>
        </authorList>
    </citation>
    <scope>NUCLEOTIDE SEQUENCE [LARGE SCALE GENOMIC DNA]</scope>
    <source>
        <strain evidence="4 5">K23C18032701</strain>
    </source>
</reference>
<evidence type="ECO:0000313" key="4">
    <source>
        <dbReference type="EMBL" id="RFM27891.1"/>
    </source>
</evidence>
<accession>A0A3E1NJ31</accession>
<dbReference type="AlphaFoldDB" id="A0A3E1NJ31"/>
<name>A0A3E1NJ31_9BACT</name>
<comment type="caution">
    <text evidence="4">The sequence shown here is derived from an EMBL/GenBank/DDBJ whole genome shotgun (WGS) entry which is preliminary data.</text>
</comment>
<feature type="domain" description="Nudix hydrolase" evidence="3">
    <location>
        <begin position="68"/>
        <end position="195"/>
    </location>
</feature>
<dbReference type="SUPFAM" id="SSF55811">
    <property type="entry name" value="Nudix"/>
    <property type="match status" value="1"/>
</dbReference>
<sequence length="208" mass="23554">MNTANELLDLLKQVQSISDIGLLYAKDPYDKERYEALKQLGQHMLQLLSGHDATALQLQYPHVKDYPTAKVDVRGLLLDEQGRLLLVKEQADGRWSLPGGWADVGQTPAEVVIKEFVEETGLVVTAERLLAVFDKRMHPHPPQPFYVYKFVFLCKAASQQLNKGFDVLDVQFFEPDQLPALSEDRILASQIQLLLQRVEAGESEAYFD</sequence>
<dbReference type="InterPro" id="IPR000086">
    <property type="entry name" value="NUDIX_hydrolase_dom"/>
</dbReference>
<keyword evidence="2" id="KW-0378">Hydrolase</keyword>
<gene>
    <name evidence="4" type="ORF">DXN05_13045</name>
</gene>
<dbReference type="InterPro" id="IPR015797">
    <property type="entry name" value="NUDIX_hydrolase-like_dom_sf"/>
</dbReference>
<dbReference type="EMBL" id="QTJU01000004">
    <property type="protein sequence ID" value="RFM27891.1"/>
    <property type="molecule type" value="Genomic_DNA"/>
</dbReference>
<dbReference type="Pfam" id="PF00293">
    <property type="entry name" value="NUDIX"/>
    <property type="match status" value="1"/>
</dbReference>
<dbReference type="PROSITE" id="PS51462">
    <property type="entry name" value="NUDIX"/>
    <property type="match status" value="1"/>
</dbReference>
<comment type="cofactor">
    <cofactor evidence="1">
        <name>Mg(2+)</name>
        <dbReference type="ChEBI" id="CHEBI:18420"/>
    </cofactor>
</comment>
<organism evidence="4 5">
    <name type="scientific">Deminuibacter soli</name>
    <dbReference type="NCBI Taxonomy" id="2291815"/>
    <lineage>
        <taxon>Bacteria</taxon>
        <taxon>Pseudomonadati</taxon>
        <taxon>Bacteroidota</taxon>
        <taxon>Chitinophagia</taxon>
        <taxon>Chitinophagales</taxon>
        <taxon>Chitinophagaceae</taxon>
        <taxon>Deminuibacter</taxon>
    </lineage>
</organism>
<evidence type="ECO:0000256" key="2">
    <source>
        <dbReference type="ARBA" id="ARBA00022801"/>
    </source>
</evidence>
<dbReference type="GO" id="GO:0016787">
    <property type="term" value="F:hydrolase activity"/>
    <property type="evidence" value="ECO:0007669"/>
    <property type="project" value="UniProtKB-KW"/>
</dbReference>
<keyword evidence="5" id="KW-1185">Reference proteome</keyword>
<dbReference type="Proteomes" id="UP000261284">
    <property type="component" value="Unassembled WGS sequence"/>
</dbReference>
<dbReference type="Pfam" id="PF12535">
    <property type="entry name" value="Nudix_N"/>
    <property type="match status" value="1"/>
</dbReference>